<feature type="chain" id="PRO_5046594853" evidence="1">
    <location>
        <begin position="25"/>
        <end position="271"/>
    </location>
</feature>
<evidence type="ECO:0000313" key="3">
    <source>
        <dbReference type="Proteomes" id="UP001595555"/>
    </source>
</evidence>
<keyword evidence="3" id="KW-1185">Reference proteome</keyword>
<evidence type="ECO:0000256" key="1">
    <source>
        <dbReference type="SAM" id="SignalP"/>
    </source>
</evidence>
<comment type="caution">
    <text evidence="2">The sequence shown here is derived from an EMBL/GenBank/DDBJ whole genome shotgun (WGS) entry which is preliminary data.</text>
</comment>
<protein>
    <submittedName>
        <fullName evidence="2">Substrate-binding periplasmic protein</fullName>
    </submittedName>
</protein>
<feature type="signal peptide" evidence="1">
    <location>
        <begin position="1"/>
        <end position="24"/>
    </location>
</feature>
<sequence>MNLKQLYKSGFFLAGVLLAATAVAQTTVDASTESNLEANLDAQGDAPIKIAGVALEYRLRENGSDQYNKLVEKLAEKKLDFNLVIFPLTRAVRNLTEGADCIFPSSLNSLGTHFAEQTKGYEFIASNPVDYISMRVFTRQGEKTIAAFNELNNKKVAIWLGFDRNIYLQGINATVDEVASEEVRVNMLTKKRVDAIVGFTPDVFLAAQKLGVAIPEYNKSLSVFEGEGASVVCHKNAKNSQFIEQLNTQLEMLRESGELASILGPYATLVK</sequence>
<dbReference type="Gene3D" id="3.40.190.10">
    <property type="entry name" value="Periplasmic binding protein-like II"/>
    <property type="match status" value="2"/>
</dbReference>
<organism evidence="2 3">
    <name type="scientific">Cellvibrio fontiphilus</name>
    <dbReference type="NCBI Taxonomy" id="1815559"/>
    <lineage>
        <taxon>Bacteria</taxon>
        <taxon>Pseudomonadati</taxon>
        <taxon>Pseudomonadota</taxon>
        <taxon>Gammaproteobacteria</taxon>
        <taxon>Cellvibrionales</taxon>
        <taxon>Cellvibrionaceae</taxon>
        <taxon>Cellvibrio</taxon>
    </lineage>
</organism>
<dbReference type="SUPFAM" id="SSF53850">
    <property type="entry name" value="Periplasmic binding protein-like II"/>
    <property type="match status" value="1"/>
</dbReference>
<accession>A0ABV7FKG2</accession>
<dbReference type="Proteomes" id="UP001595555">
    <property type="component" value="Unassembled WGS sequence"/>
</dbReference>
<reference evidence="3" key="1">
    <citation type="journal article" date="2019" name="Int. J. Syst. Evol. Microbiol.">
        <title>The Global Catalogue of Microorganisms (GCM) 10K type strain sequencing project: providing services to taxonomists for standard genome sequencing and annotation.</title>
        <authorList>
            <consortium name="The Broad Institute Genomics Platform"/>
            <consortium name="The Broad Institute Genome Sequencing Center for Infectious Disease"/>
            <person name="Wu L."/>
            <person name="Ma J."/>
        </authorList>
    </citation>
    <scope>NUCLEOTIDE SEQUENCE [LARGE SCALE GENOMIC DNA]</scope>
    <source>
        <strain evidence="3">KCTC 52237</strain>
    </source>
</reference>
<keyword evidence="1" id="KW-0732">Signal</keyword>
<evidence type="ECO:0000313" key="2">
    <source>
        <dbReference type="EMBL" id="MFC3116674.1"/>
    </source>
</evidence>
<gene>
    <name evidence="2" type="ORF">ACFODX_13965</name>
</gene>
<proteinExistence type="predicted"/>
<dbReference type="EMBL" id="JBHRTF010000006">
    <property type="protein sequence ID" value="MFC3116674.1"/>
    <property type="molecule type" value="Genomic_DNA"/>
</dbReference>
<dbReference type="RefSeq" id="WP_378120209.1">
    <property type="nucleotide sequence ID" value="NZ_JBHRTF010000006.1"/>
</dbReference>
<name>A0ABV7FKG2_9GAMM</name>